<feature type="region of interest" description="Disordered" evidence="2">
    <location>
        <begin position="432"/>
        <end position="521"/>
    </location>
</feature>
<reference evidence="4" key="1">
    <citation type="submission" date="2020-07" db="EMBL/GenBank/DDBJ databases">
        <authorList>
            <person name="Nieuwenhuis M."/>
            <person name="Van De Peppel L.J.J."/>
        </authorList>
    </citation>
    <scope>NUCLEOTIDE SEQUENCE</scope>
    <source>
        <strain evidence="4">AP01</strain>
        <tissue evidence="4">Mycelium</tissue>
    </source>
</reference>
<feature type="compositionally biased region" description="Basic and acidic residues" evidence="2">
    <location>
        <begin position="325"/>
        <end position="350"/>
    </location>
</feature>
<reference evidence="4" key="2">
    <citation type="submission" date="2021-10" db="EMBL/GenBank/DDBJ databases">
        <title>Phylogenomics reveals ancestral predisposition of the termite-cultivated fungus Termitomyces towards a domesticated lifestyle.</title>
        <authorList>
            <person name="Auxier B."/>
            <person name="Grum-Grzhimaylo A."/>
            <person name="Cardenas M.E."/>
            <person name="Lodge J.D."/>
            <person name="Laessoe T."/>
            <person name="Pedersen O."/>
            <person name="Smith M.E."/>
            <person name="Kuyper T.W."/>
            <person name="Franco-Molano E.A."/>
            <person name="Baroni T.J."/>
            <person name="Aanen D.K."/>
        </authorList>
    </citation>
    <scope>NUCLEOTIDE SEQUENCE</scope>
    <source>
        <strain evidence="4">AP01</strain>
        <tissue evidence="4">Mycelium</tissue>
    </source>
</reference>
<evidence type="ECO:0000313" key="5">
    <source>
        <dbReference type="Proteomes" id="UP000775547"/>
    </source>
</evidence>
<feature type="coiled-coil region" evidence="1">
    <location>
        <begin position="87"/>
        <end position="148"/>
    </location>
</feature>
<feature type="compositionally biased region" description="Polar residues" evidence="2">
    <location>
        <begin position="491"/>
        <end position="521"/>
    </location>
</feature>
<name>A0A9P7KF70_9AGAR</name>
<feature type="region of interest" description="Disordered" evidence="2">
    <location>
        <begin position="322"/>
        <end position="350"/>
    </location>
</feature>
<sequence length="521" mass="56664">MSSGNLSKITPDVVKKLTEKLSEMMGEDVIQGFEQVQNERGELLNEEGLPIIDITEPVANTFSPGNGDALIVDDGPLPLASLSFPVRQRLREQRDNLLDQLEEEEMLEQKREEEADLEQKQEIVRKRKEAAANEKARLNAAKEMQKKMGRALLANLAKEKAQEEAALVEDVVADGIKRISQDDKPKKSVAFADDPERDSKDSDIPANTEQNPLDWGDVTPARLRSTGRPSLLMSSDTLPMKMTVVERTPSAPPRATPIIGPDSDDESDLGSEDDDSAENSSDTEPVLEEDELDLNFAQHQREIALQYHEQRNKIGAAALSALSSHSHETDGDVKMDIPLDMPSAEHEKPSISRFKATRLASSYNDATSPSISLGASVIPAATARTLQKAIRTGKLDADERLVGGEVDSASEDENEGMQELLGLLKKGEIYNLGPDGNYLHVPPSTGPVQPAEATASSSSTTGKQPFNDLPPIDRPKTSRFKASRAAAGRPPSQTSSKPDTPVSTVERSSPKLPSSNDAQQR</sequence>
<proteinExistence type="predicted"/>
<feature type="compositionally biased region" description="Low complexity" evidence="2">
    <location>
        <begin position="451"/>
        <end position="461"/>
    </location>
</feature>
<dbReference type="EMBL" id="JABCKV010000036">
    <property type="protein sequence ID" value="KAG5645601.1"/>
    <property type="molecule type" value="Genomic_DNA"/>
</dbReference>
<protein>
    <recommendedName>
        <fullName evidence="3">DUF3835 domain-containing protein</fullName>
    </recommendedName>
</protein>
<feature type="region of interest" description="Disordered" evidence="2">
    <location>
        <begin position="176"/>
        <end position="295"/>
    </location>
</feature>
<accession>A0A9P7KF70</accession>
<keyword evidence="5" id="KW-1185">Reference proteome</keyword>
<dbReference type="Proteomes" id="UP000775547">
    <property type="component" value="Unassembled WGS sequence"/>
</dbReference>
<gene>
    <name evidence="4" type="ORF">DXG03_005739</name>
</gene>
<feature type="compositionally biased region" description="Basic and acidic residues" evidence="2">
    <location>
        <begin position="176"/>
        <end position="186"/>
    </location>
</feature>
<comment type="caution">
    <text evidence="4">The sequence shown here is derived from an EMBL/GenBank/DDBJ whole genome shotgun (WGS) entry which is preliminary data.</text>
</comment>
<feature type="compositionally biased region" description="Acidic residues" evidence="2">
    <location>
        <begin position="262"/>
        <end position="277"/>
    </location>
</feature>
<dbReference type="Pfam" id="PF12927">
    <property type="entry name" value="DUF3835"/>
    <property type="match status" value="1"/>
</dbReference>
<evidence type="ECO:0000313" key="4">
    <source>
        <dbReference type="EMBL" id="KAG5645601.1"/>
    </source>
</evidence>
<evidence type="ECO:0000259" key="3">
    <source>
        <dbReference type="Pfam" id="PF12927"/>
    </source>
</evidence>
<keyword evidence="1" id="KW-0175">Coiled coil</keyword>
<dbReference type="OrthoDB" id="21413at2759"/>
<organism evidence="4 5">
    <name type="scientific">Asterophora parasitica</name>
    <dbReference type="NCBI Taxonomy" id="117018"/>
    <lineage>
        <taxon>Eukaryota</taxon>
        <taxon>Fungi</taxon>
        <taxon>Dikarya</taxon>
        <taxon>Basidiomycota</taxon>
        <taxon>Agaricomycotina</taxon>
        <taxon>Agaricomycetes</taxon>
        <taxon>Agaricomycetidae</taxon>
        <taxon>Agaricales</taxon>
        <taxon>Tricholomatineae</taxon>
        <taxon>Lyophyllaceae</taxon>
        <taxon>Asterophora</taxon>
    </lineage>
</organism>
<feature type="domain" description="DUF3835" evidence="3">
    <location>
        <begin position="279"/>
        <end position="359"/>
    </location>
</feature>
<evidence type="ECO:0000256" key="1">
    <source>
        <dbReference type="SAM" id="Coils"/>
    </source>
</evidence>
<dbReference type="InterPro" id="IPR024325">
    <property type="entry name" value="DUF3835"/>
</dbReference>
<dbReference type="AlphaFoldDB" id="A0A9P7KF70"/>
<evidence type="ECO:0000256" key="2">
    <source>
        <dbReference type="SAM" id="MobiDB-lite"/>
    </source>
</evidence>